<reference evidence="8 9" key="1">
    <citation type="submission" date="2020-02" db="EMBL/GenBank/DDBJ databases">
        <title>Esox lucius (northern pike) genome, fEsoLuc1, primary haplotype.</title>
        <authorList>
            <person name="Myers G."/>
            <person name="Karagic N."/>
            <person name="Meyer A."/>
            <person name="Pippel M."/>
            <person name="Reichard M."/>
            <person name="Winkler S."/>
            <person name="Tracey A."/>
            <person name="Sims Y."/>
            <person name="Howe K."/>
            <person name="Rhie A."/>
            <person name="Formenti G."/>
            <person name="Durbin R."/>
            <person name="Fedrigo O."/>
            <person name="Jarvis E.D."/>
        </authorList>
    </citation>
    <scope>NUCLEOTIDE SEQUENCE [LARGE SCALE GENOMIC DNA]</scope>
</reference>
<reference evidence="8" key="2">
    <citation type="submission" date="2025-08" db="UniProtKB">
        <authorList>
            <consortium name="Ensembl"/>
        </authorList>
    </citation>
    <scope>IDENTIFICATION</scope>
</reference>
<keyword evidence="4" id="KW-0862">Zinc</keyword>
<evidence type="ECO:0000313" key="8">
    <source>
        <dbReference type="Ensembl" id="ENSELUP00000089343.1"/>
    </source>
</evidence>
<evidence type="ECO:0000256" key="2">
    <source>
        <dbReference type="ARBA" id="ARBA00022723"/>
    </source>
</evidence>
<dbReference type="PANTHER" id="PTHR24396">
    <property type="entry name" value="ZINC FINGER PROTEIN"/>
    <property type="match status" value="1"/>
</dbReference>
<dbReference type="Ensembl" id="ENSELUT00000109914.1">
    <property type="protein sequence ID" value="ENSELUP00000089343.1"/>
    <property type="gene ID" value="ENSELUG00000042928.1"/>
</dbReference>
<feature type="domain" description="Wiz C-terminal zinc finger" evidence="7">
    <location>
        <begin position="210"/>
        <end position="243"/>
    </location>
</feature>
<keyword evidence="9" id="KW-1185">Reference proteome</keyword>
<dbReference type="PANTHER" id="PTHR24396:SF25">
    <property type="entry name" value="ZINC FINGER PROTEIN 644"/>
    <property type="match status" value="1"/>
</dbReference>
<dbReference type="Pfam" id="PF23015">
    <property type="entry name" value="zf-WIZ"/>
    <property type="match status" value="1"/>
</dbReference>
<dbReference type="GO" id="GO:0000978">
    <property type="term" value="F:RNA polymerase II cis-regulatory region sequence-specific DNA binding"/>
    <property type="evidence" value="ECO:0007669"/>
    <property type="project" value="TreeGrafter"/>
</dbReference>
<evidence type="ECO:0000313" key="9">
    <source>
        <dbReference type="Proteomes" id="UP000265140"/>
    </source>
</evidence>
<dbReference type="GO" id="GO:0005634">
    <property type="term" value="C:nucleus"/>
    <property type="evidence" value="ECO:0007669"/>
    <property type="project" value="UniProtKB-SubCell"/>
</dbReference>
<dbReference type="InterPro" id="IPR055125">
    <property type="entry name" value="Wiz_C_Znf"/>
</dbReference>
<feature type="compositionally biased region" description="Polar residues" evidence="6">
    <location>
        <begin position="128"/>
        <end position="139"/>
    </location>
</feature>
<dbReference type="GeneTree" id="ENSGT01060000248660"/>
<dbReference type="Proteomes" id="UP000265140">
    <property type="component" value="Chromosome 3"/>
</dbReference>
<evidence type="ECO:0000256" key="3">
    <source>
        <dbReference type="ARBA" id="ARBA00022771"/>
    </source>
</evidence>
<organism evidence="8 9">
    <name type="scientific">Esox lucius</name>
    <name type="common">Northern pike</name>
    <dbReference type="NCBI Taxonomy" id="8010"/>
    <lineage>
        <taxon>Eukaryota</taxon>
        <taxon>Metazoa</taxon>
        <taxon>Chordata</taxon>
        <taxon>Craniata</taxon>
        <taxon>Vertebrata</taxon>
        <taxon>Euteleostomi</taxon>
        <taxon>Actinopterygii</taxon>
        <taxon>Neopterygii</taxon>
        <taxon>Teleostei</taxon>
        <taxon>Protacanthopterygii</taxon>
        <taxon>Esociformes</taxon>
        <taxon>Esocidae</taxon>
        <taxon>Esox</taxon>
    </lineage>
</organism>
<dbReference type="GO" id="GO:0000981">
    <property type="term" value="F:DNA-binding transcription factor activity, RNA polymerase II-specific"/>
    <property type="evidence" value="ECO:0007669"/>
    <property type="project" value="TreeGrafter"/>
</dbReference>
<sequence>MLLLRELMRDKREFQRALQILGKKRNFSHSRIPSKQAASNHLTPPKQNIIQNLYNDAKQPEPTYSLPGKTLEKKQGETKMEMKGSLSSALIGILKKRKCQEDSKFRTSSVTARNALAGPPTSEHSRGAQVNSSLPNSTSEKGEFNRKVCVHCNATFHSGVSLSNHLRAYAKRKRTALLEGTTYDCKQRRQRSRPGSKKKLSLTTPHAPEEMYRLTCRFCDLVFQGPLSVQEDWIKHLQRHIMNTSVPHTGAGMREITSMPKNPSSPTERQTSSLATNTAS</sequence>
<reference evidence="8" key="3">
    <citation type="submission" date="2025-09" db="UniProtKB">
        <authorList>
            <consortium name="Ensembl"/>
        </authorList>
    </citation>
    <scope>IDENTIFICATION</scope>
</reference>
<evidence type="ECO:0000256" key="5">
    <source>
        <dbReference type="ARBA" id="ARBA00023242"/>
    </source>
</evidence>
<evidence type="ECO:0000256" key="4">
    <source>
        <dbReference type="ARBA" id="ARBA00022833"/>
    </source>
</evidence>
<evidence type="ECO:0000259" key="7">
    <source>
        <dbReference type="Pfam" id="PF23015"/>
    </source>
</evidence>
<evidence type="ECO:0000256" key="1">
    <source>
        <dbReference type="ARBA" id="ARBA00004123"/>
    </source>
</evidence>
<evidence type="ECO:0000256" key="6">
    <source>
        <dbReference type="SAM" id="MobiDB-lite"/>
    </source>
</evidence>
<proteinExistence type="predicted"/>
<keyword evidence="2" id="KW-0479">Metal-binding</keyword>
<accession>A0AAY5KJN9</accession>
<keyword evidence="3" id="KW-0863">Zinc-finger</keyword>
<feature type="region of interest" description="Disordered" evidence="6">
    <location>
        <begin position="102"/>
        <end position="141"/>
    </location>
</feature>
<dbReference type="InterPro" id="IPR051643">
    <property type="entry name" value="Transcr_Reg_ZincFinger"/>
</dbReference>
<comment type="subcellular location">
    <subcellularLocation>
        <location evidence="1">Nucleus</location>
    </subcellularLocation>
</comment>
<feature type="region of interest" description="Disordered" evidence="6">
    <location>
        <begin position="181"/>
        <end position="205"/>
    </location>
</feature>
<feature type="compositionally biased region" description="Basic residues" evidence="6">
    <location>
        <begin position="188"/>
        <end position="200"/>
    </location>
</feature>
<name>A0AAY5KJN9_ESOLU</name>
<dbReference type="AlphaFoldDB" id="A0AAY5KJN9"/>
<feature type="compositionally biased region" description="Polar residues" evidence="6">
    <location>
        <begin position="259"/>
        <end position="280"/>
    </location>
</feature>
<protein>
    <recommendedName>
        <fullName evidence="7">Wiz C-terminal zinc finger domain-containing protein</fullName>
    </recommendedName>
</protein>
<dbReference type="GO" id="GO:0008270">
    <property type="term" value="F:zinc ion binding"/>
    <property type="evidence" value="ECO:0007669"/>
    <property type="project" value="UniProtKB-KW"/>
</dbReference>
<feature type="region of interest" description="Disordered" evidence="6">
    <location>
        <begin position="247"/>
        <end position="280"/>
    </location>
</feature>
<keyword evidence="5" id="KW-0539">Nucleus</keyword>